<dbReference type="AlphaFoldDB" id="A0A1B7NJZ3"/>
<organism evidence="2 3">
    <name type="scientific">Emergomyces africanus</name>
    <dbReference type="NCBI Taxonomy" id="1955775"/>
    <lineage>
        <taxon>Eukaryota</taxon>
        <taxon>Fungi</taxon>
        <taxon>Dikarya</taxon>
        <taxon>Ascomycota</taxon>
        <taxon>Pezizomycotina</taxon>
        <taxon>Eurotiomycetes</taxon>
        <taxon>Eurotiomycetidae</taxon>
        <taxon>Onygenales</taxon>
        <taxon>Ajellomycetaceae</taxon>
        <taxon>Emergomyces</taxon>
    </lineage>
</organism>
<dbReference type="Proteomes" id="UP000091918">
    <property type="component" value="Unassembled WGS sequence"/>
</dbReference>
<protein>
    <submittedName>
        <fullName evidence="2">Uncharacterized protein</fullName>
    </submittedName>
</protein>
<evidence type="ECO:0000313" key="3">
    <source>
        <dbReference type="Proteomes" id="UP000091918"/>
    </source>
</evidence>
<dbReference type="EMBL" id="LGUA01003516">
    <property type="protein sequence ID" value="OAX77062.1"/>
    <property type="molecule type" value="Genomic_DNA"/>
</dbReference>
<proteinExistence type="predicted"/>
<keyword evidence="3" id="KW-1185">Reference proteome</keyword>
<feature type="compositionally biased region" description="Low complexity" evidence="1">
    <location>
        <begin position="120"/>
        <end position="129"/>
    </location>
</feature>
<accession>A0A1B7NJZ3</accession>
<name>A0A1B7NJZ3_9EURO</name>
<gene>
    <name evidence="2" type="ORF">ACJ72_08644</name>
</gene>
<sequence>MGYGLLVEHEVQIKMNSGIDNTLVGICMLIILSGADITAVDSCWYLAVLNLSTCDVMCLHQGNLVMINFDPDVKDASCSWSAQVIDSLLFTFHSHITLVVSRPLDEEEEEEDDDKRSDLFSSDGRFPDSSSSSILILILIPKSSHQAISLSFSSVEQLLTDSVSEVQCKLALIPETLVSVQVIQPSMDRTQNQIESLREL</sequence>
<reference evidence="2 3" key="1">
    <citation type="submission" date="2015-07" db="EMBL/GenBank/DDBJ databases">
        <title>Emmonsia species relationships and genome sequence.</title>
        <authorList>
            <person name="Cuomo C.A."/>
            <person name="Schwartz I.S."/>
            <person name="Kenyon C."/>
            <person name="de Hoog G.S."/>
            <person name="Govender N.P."/>
            <person name="Botha A."/>
            <person name="Moreno L."/>
            <person name="de Vries M."/>
            <person name="Munoz J.F."/>
            <person name="Stielow J.B."/>
        </authorList>
    </citation>
    <scope>NUCLEOTIDE SEQUENCE [LARGE SCALE GENOMIC DNA]</scope>
    <source>
        <strain evidence="2 3">CBS 136260</strain>
    </source>
</reference>
<comment type="caution">
    <text evidence="2">The sequence shown here is derived from an EMBL/GenBank/DDBJ whole genome shotgun (WGS) entry which is preliminary data.</text>
</comment>
<feature type="region of interest" description="Disordered" evidence="1">
    <location>
        <begin position="103"/>
        <end position="129"/>
    </location>
</feature>
<evidence type="ECO:0000256" key="1">
    <source>
        <dbReference type="SAM" id="MobiDB-lite"/>
    </source>
</evidence>
<evidence type="ECO:0000313" key="2">
    <source>
        <dbReference type="EMBL" id="OAX77062.1"/>
    </source>
</evidence>